<accession>A0A367GSE3</accession>
<dbReference type="Proteomes" id="UP000253209">
    <property type="component" value="Unassembled WGS sequence"/>
</dbReference>
<reference evidence="1 2" key="1">
    <citation type="submission" date="2018-05" db="EMBL/GenBank/DDBJ databases">
        <title>Mucilaginibacter hurinus sp. nov., isolated from briquette warehouse soil.</title>
        <authorList>
            <person name="Choi L."/>
        </authorList>
    </citation>
    <scope>NUCLEOTIDE SEQUENCE [LARGE SCALE GENOMIC DNA]</scope>
    <source>
        <strain evidence="1 2">ZR32</strain>
    </source>
</reference>
<dbReference type="InterPro" id="IPR029475">
    <property type="entry name" value="DUF6807"/>
</dbReference>
<name>A0A367GSE3_9SPHI</name>
<sequence length="447" mass="51190">MIGTKKIKSDIGNFTAIDCEDKTMTNYIRSFYVFIFTFFCLQASAQKIAVLEVTLNYETAGLDIPVSTYLDKITLLPDNKLILKEITGGKPVTVAYQIEKINGQRQLYWIIKTAGNKAQRRIFELSRATALKKSGHIKTITSDSALTISANNKTLLRYNIYNHKLTFPQIKDTLLRSGFIHPLNTPHGQALTRIEAWDHKHHMGLWSAWTHVLFEGDTLDFWNLYKKQGTIRFAKTESAKAGPVFAEYKTLQEHVAYKKNGSEKVAMNETQSMRIYQPDANQGYYLLDITTHLNAATKSPFTILKYSYSSLGWRATEKWNRTNSEVLTSEGKVRKEADGARARWVLVQGKIDDDYGGAVMMSYPANFNHPEPLRVWPENIFNNGDMYTNFVPNKDRDWPIVKGNDYVLKYRFVVFSGKFDQVKSEAAWQYFAHPPVVDVKMNKAARK</sequence>
<evidence type="ECO:0000313" key="1">
    <source>
        <dbReference type="EMBL" id="RCH56015.1"/>
    </source>
</evidence>
<dbReference type="EMBL" id="QGDC01000002">
    <property type="protein sequence ID" value="RCH56015.1"/>
    <property type="molecule type" value="Genomic_DNA"/>
</dbReference>
<dbReference type="AlphaFoldDB" id="A0A367GSE3"/>
<proteinExistence type="predicted"/>
<dbReference type="Pfam" id="PF14100">
    <property type="entry name" value="DUF6807"/>
    <property type="match status" value="1"/>
</dbReference>
<comment type="caution">
    <text evidence="1">The sequence shown here is derived from an EMBL/GenBank/DDBJ whole genome shotgun (WGS) entry which is preliminary data.</text>
</comment>
<keyword evidence="2" id="KW-1185">Reference proteome</keyword>
<protein>
    <recommendedName>
        <fullName evidence="3">Methane oxygenase PmoA</fullName>
    </recommendedName>
</protein>
<gene>
    <name evidence="1" type="ORF">DJ568_04505</name>
</gene>
<organism evidence="1 2">
    <name type="scientific">Mucilaginibacter hurinus</name>
    <dbReference type="NCBI Taxonomy" id="2201324"/>
    <lineage>
        <taxon>Bacteria</taxon>
        <taxon>Pseudomonadati</taxon>
        <taxon>Bacteroidota</taxon>
        <taxon>Sphingobacteriia</taxon>
        <taxon>Sphingobacteriales</taxon>
        <taxon>Sphingobacteriaceae</taxon>
        <taxon>Mucilaginibacter</taxon>
    </lineage>
</organism>
<evidence type="ECO:0000313" key="2">
    <source>
        <dbReference type="Proteomes" id="UP000253209"/>
    </source>
</evidence>
<evidence type="ECO:0008006" key="3">
    <source>
        <dbReference type="Google" id="ProtNLM"/>
    </source>
</evidence>